<organism evidence="3 4">
    <name type="scientific">Mediterraneibacter hominis</name>
    <dbReference type="NCBI Taxonomy" id="2763054"/>
    <lineage>
        <taxon>Bacteria</taxon>
        <taxon>Bacillati</taxon>
        <taxon>Bacillota</taxon>
        <taxon>Clostridia</taxon>
        <taxon>Lachnospirales</taxon>
        <taxon>Lachnospiraceae</taxon>
        <taxon>Mediterraneibacter</taxon>
    </lineage>
</organism>
<dbReference type="PROSITE" id="PS50943">
    <property type="entry name" value="HTH_CROC1"/>
    <property type="match status" value="1"/>
</dbReference>
<gene>
    <name evidence="3" type="ORF">H8S37_02310</name>
</gene>
<protein>
    <submittedName>
        <fullName evidence="3">Helix-turn-helix transcriptional regulator</fullName>
    </submittedName>
</protein>
<dbReference type="Gene3D" id="1.10.260.40">
    <property type="entry name" value="lambda repressor-like DNA-binding domains"/>
    <property type="match status" value="1"/>
</dbReference>
<dbReference type="AlphaFoldDB" id="A0A923LGB2"/>
<dbReference type="PANTHER" id="PTHR46558:SF11">
    <property type="entry name" value="HTH-TYPE TRANSCRIPTIONAL REGULATOR XRE"/>
    <property type="match status" value="1"/>
</dbReference>
<dbReference type="InterPro" id="IPR010982">
    <property type="entry name" value="Lambda_DNA-bd_dom_sf"/>
</dbReference>
<dbReference type="EMBL" id="JACOPF010000001">
    <property type="protein sequence ID" value="MBC5687770.1"/>
    <property type="molecule type" value="Genomic_DNA"/>
</dbReference>
<dbReference type="Pfam" id="PF01381">
    <property type="entry name" value="HTH_3"/>
    <property type="match status" value="1"/>
</dbReference>
<dbReference type="PANTHER" id="PTHR46558">
    <property type="entry name" value="TRACRIPTIONAL REGULATORY PROTEIN-RELATED-RELATED"/>
    <property type="match status" value="1"/>
</dbReference>
<evidence type="ECO:0000259" key="2">
    <source>
        <dbReference type="PROSITE" id="PS50943"/>
    </source>
</evidence>
<evidence type="ECO:0000313" key="4">
    <source>
        <dbReference type="Proteomes" id="UP000652477"/>
    </source>
</evidence>
<feature type="domain" description="HTH cro/C1-type" evidence="2">
    <location>
        <begin position="27"/>
        <end position="71"/>
    </location>
</feature>
<dbReference type="GO" id="GO:0003677">
    <property type="term" value="F:DNA binding"/>
    <property type="evidence" value="ECO:0007669"/>
    <property type="project" value="UniProtKB-KW"/>
</dbReference>
<keyword evidence="4" id="KW-1185">Reference proteome</keyword>
<sequence length="85" mass="10301">MLLRRFRQNFLRRLSEIRSPPLNSDRTQAQIAEFLGCQREVYRRYEKGTRQIPVDMLIQLSRLYNVSIDYLVGLTNEKKPYPRRK</sequence>
<reference evidence="3" key="1">
    <citation type="submission" date="2020-08" db="EMBL/GenBank/DDBJ databases">
        <title>Genome public.</title>
        <authorList>
            <person name="Liu C."/>
            <person name="Sun Q."/>
        </authorList>
    </citation>
    <scope>NUCLEOTIDE SEQUENCE</scope>
    <source>
        <strain evidence="3">NSJ-55</strain>
    </source>
</reference>
<proteinExistence type="predicted"/>
<accession>A0A923LGB2</accession>
<dbReference type="SMART" id="SM00530">
    <property type="entry name" value="HTH_XRE"/>
    <property type="match status" value="1"/>
</dbReference>
<keyword evidence="1" id="KW-0238">DNA-binding</keyword>
<dbReference type="InterPro" id="IPR001387">
    <property type="entry name" value="Cro/C1-type_HTH"/>
</dbReference>
<dbReference type="CDD" id="cd00093">
    <property type="entry name" value="HTH_XRE"/>
    <property type="match status" value="1"/>
</dbReference>
<name>A0A923LGB2_9FIRM</name>
<comment type="caution">
    <text evidence="3">The sequence shown here is derived from an EMBL/GenBank/DDBJ whole genome shotgun (WGS) entry which is preliminary data.</text>
</comment>
<dbReference type="Proteomes" id="UP000652477">
    <property type="component" value="Unassembled WGS sequence"/>
</dbReference>
<evidence type="ECO:0000256" key="1">
    <source>
        <dbReference type="ARBA" id="ARBA00023125"/>
    </source>
</evidence>
<dbReference type="SUPFAM" id="SSF47413">
    <property type="entry name" value="lambda repressor-like DNA-binding domains"/>
    <property type="match status" value="1"/>
</dbReference>
<evidence type="ECO:0000313" key="3">
    <source>
        <dbReference type="EMBL" id="MBC5687770.1"/>
    </source>
</evidence>